<protein>
    <submittedName>
        <fullName evidence="2">Uncharacterized protein</fullName>
    </submittedName>
</protein>
<sequence length="79" mass="8635">MAARHPGVPGVPGVRKGNPRARTRKSAFRPVHATAPVEGLAAGRDMSRSLRDMSRSLRDMSRPHLTSLAGLPRGRREQQ</sequence>
<dbReference type="EMBL" id="AM746676">
    <property type="protein sequence ID" value="CAN94349.1"/>
    <property type="molecule type" value="Genomic_DNA"/>
</dbReference>
<dbReference type="AlphaFoldDB" id="A9EWT4"/>
<proteinExistence type="predicted"/>
<keyword evidence="3" id="KW-1185">Reference proteome</keyword>
<feature type="compositionally biased region" description="Basic residues" evidence="1">
    <location>
        <begin position="17"/>
        <end position="27"/>
    </location>
</feature>
<accession>A9EWT4</accession>
<name>A9EWT4_SORC5</name>
<dbReference type="Proteomes" id="UP000002139">
    <property type="component" value="Chromosome"/>
</dbReference>
<dbReference type="HOGENOM" id="CLU_2604208_0_0_7"/>
<evidence type="ECO:0000313" key="2">
    <source>
        <dbReference type="EMBL" id="CAN94349.1"/>
    </source>
</evidence>
<evidence type="ECO:0000256" key="1">
    <source>
        <dbReference type="SAM" id="MobiDB-lite"/>
    </source>
</evidence>
<feature type="region of interest" description="Disordered" evidence="1">
    <location>
        <begin position="1"/>
        <end position="79"/>
    </location>
</feature>
<feature type="compositionally biased region" description="Low complexity" evidence="1">
    <location>
        <begin position="1"/>
        <end position="14"/>
    </location>
</feature>
<evidence type="ECO:0000313" key="3">
    <source>
        <dbReference type="Proteomes" id="UP000002139"/>
    </source>
</evidence>
<organism evidence="2 3">
    <name type="scientific">Sorangium cellulosum (strain So ce56)</name>
    <name type="common">Polyangium cellulosum (strain So ce56)</name>
    <dbReference type="NCBI Taxonomy" id="448385"/>
    <lineage>
        <taxon>Bacteria</taxon>
        <taxon>Pseudomonadati</taxon>
        <taxon>Myxococcota</taxon>
        <taxon>Polyangia</taxon>
        <taxon>Polyangiales</taxon>
        <taxon>Polyangiaceae</taxon>
        <taxon>Sorangium</taxon>
    </lineage>
</organism>
<feature type="compositionally biased region" description="Basic and acidic residues" evidence="1">
    <location>
        <begin position="45"/>
        <end position="62"/>
    </location>
</feature>
<gene>
    <name evidence="2" type="ordered locus">sce4186</name>
</gene>
<reference evidence="2 3" key="1">
    <citation type="journal article" date="2007" name="Nat. Biotechnol.">
        <title>Complete genome sequence of the myxobacterium Sorangium cellulosum.</title>
        <authorList>
            <person name="Schneiker S."/>
            <person name="Perlova O."/>
            <person name="Kaiser O."/>
            <person name="Gerth K."/>
            <person name="Alici A."/>
            <person name="Altmeyer M.O."/>
            <person name="Bartels D."/>
            <person name="Bekel T."/>
            <person name="Beyer S."/>
            <person name="Bode E."/>
            <person name="Bode H.B."/>
            <person name="Bolten C.J."/>
            <person name="Choudhuri J.V."/>
            <person name="Doss S."/>
            <person name="Elnakady Y.A."/>
            <person name="Frank B."/>
            <person name="Gaigalat L."/>
            <person name="Goesmann A."/>
            <person name="Groeger C."/>
            <person name="Gross F."/>
            <person name="Jelsbak L."/>
            <person name="Jelsbak L."/>
            <person name="Kalinowski J."/>
            <person name="Kegler C."/>
            <person name="Knauber T."/>
            <person name="Konietzny S."/>
            <person name="Kopp M."/>
            <person name="Krause L."/>
            <person name="Krug D."/>
            <person name="Linke B."/>
            <person name="Mahmud T."/>
            <person name="Martinez-Arias R."/>
            <person name="McHardy A.C."/>
            <person name="Merai M."/>
            <person name="Meyer F."/>
            <person name="Mormann S."/>
            <person name="Munoz-Dorado J."/>
            <person name="Perez J."/>
            <person name="Pradella S."/>
            <person name="Rachid S."/>
            <person name="Raddatz G."/>
            <person name="Rosenau F."/>
            <person name="Rueckert C."/>
            <person name="Sasse F."/>
            <person name="Scharfe M."/>
            <person name="Schuster S.C."/>
            <person name="Suen G."/>
            <person name="Treuner-Lange A."/>
            <person name="Velicer G.J."/>
            <person name="Vorholter F.-J."/>
            <person name="Weissman K.J."/>
            <person name="Welch R.D."/>
            <person name="Wenzel S.C."/>
            <person name="Whitworth D.E."/>
            <person name="Wilhelm S."/>
            <person name="Wittmann C."/>
            <person name="Bloecker H."/>
            <person name="Puehler A."/>
            <person name="Mueller R."/>
        </authorList>
    </citation>
    <scope>NUCLEOTIDE SEQUENCE [LARGE SCALE GENOMIC DNA]</scope>
    <source>
        <strain evidence="3">So ce56</strain>
    </source>
</reference>
<dbReference type="KEGG" id="scl:sce4186"/>